<accession>A0A0A9CEW3</accession>
<name>A0A0A9CEW3_ARUDO</name>
<organism evidence="1">
    <name type="scientific">Arundo donax</name>
    <name type="common">Giant reed</name>
    <name type="synonym">Donax arundinaceus</name>
    <dbReference type="NCBI Taxonomy" id="35708"/>
    <lineage>
        <taxon>Eukaryota</taxon>
        <taxon>Viridiplantae</taxon>
        <taxon>Streptophyta</taxon>
        <taxon>Embryophyta</taxon>
        <taxon>Tracheophyta</taxon>
        <taxon>Spermatophyta</taxon>
        <taxon>Magnoliopsida</taxon>
        <taxon>Liliopsida</taxon>
        <taxon>Poales</taxon>
        <taxon>Poaceae</taxon>
        <taxon>PACMAD clade</taxon>
        <taxon>Arundinoideae</taxon>
        <taxon>Arundineae</taxon>
        <taxon>Arundo</taxon>
    </lineage>
</organism>
<evidence type="ECO:0000313" key="1">
    <source>
        <dbReference type="EMBL" id="JAD71935.1"/>
    </source>
</evidence>
<dbReference type="EMBL" id="GBRH01225960">
    <property type="protein sequence ID" value="JAD71935.1"/>
    <property type="molecule type" value="Transcribed_RNA"/>
</dbReference>
<dbReference type="AlphaFoldDB" id="A0A0A9CEW3"/>
<reference evidence="1" key="2">
    <citation type="journal article" date="2015" name="Data Brief">
        <title>Shoot transcriptome of the giant reed, Arundo donax.</title>
        <authorList>
            <person name="Barrero R.A."/>
            <person name="Guerrero F.D."/>
            <person name="Moolhuijzen P."/>
            <person name="Goolsby J.A."/>
            <person name="Tidwell J."/>
            <person name="Bellgard S.E."/>
            <person name="Bellgard M.I."/>
        </authorList>
    </citation>
    <scope>NUCLEOTIDE SEQUENCE</scope>
    <source>
        <tissue evidence="1">Shoot tissue taken approximately 20 cm above the soil surface</tissue>
    </source>
</reference>
<reference evidence="1" key="1">
    <citation type="submission" date="2014-09" db="EMBL/GenBank/DDBJ databases">
        <authorList>
            <person name="Magalhaes I.L.F."/>
            <person name="Oliveira U."/>
            <person name="Santos F.R."/>
            <person name="Vidigal T.H.D.A."/>
            <person name="Brescovit A.D."/>
            <person name="Santos A.J."/>
        </authorList>
    </citation>
    <scope>NUCLEOTIDE SEQUENCE</scope>
    <source>
        <tissue evidence="1">Shoot tissue taken approximately 20 cm above the soil surface</tissue>
    </source>
</reference>
<sequence>MRSWRYNLTWCVGIETTVKMC</sequence>
<protein>
    <submittedName>
        <fullName evidence="1">Uncharacterized protein</fullName>
    </submittedName>
</protein>
<proteinExistence type="predicted"/>